<organism evidence="8 9">
    <name type="scientific">Thalassobaculum litoreum DSM 18839</name>
    <dbReference type="NCBI Taxonomy" id="1123362"/>
    <lineage>
        <taxon>Bacteria</taxon>
        <taxon>Pseudomonadati</taxon>
        <taxon>Pseudomonadota</taxon>
        <taxon>Alphaproteobacteria</taxon>
        <taxon>Rhodospirillales</taxon>
        <taxon>Thalassobaculaceae</taxon>
        <taxon>Thalassobaculum</taxon>
    </lineage>
</organism>
<dbReference type="Pfam" id="PF00743">
    <property type="entry name" value="FMO-like"/>
    <property type="match status" value="1"/>
</dbReference>
<dbReference type="EC" id="1.14.13.148" evidence="6"/>
<dbReference type="RefSeq" id="WP_093147675.1">
    <property type="nucleotide sequence ID" value="NZ_FNBW01000001.1"/>
</dbReference>
<evidence type="ECO:0000256" key="5">
    <source>
        <dbReference type="ARBA" id="ARBA00023002"/>
    </source>
</evidence>
<dbReference type="OrthoDB" id="9790219at2"/>
<dbReference type="GO" id="GO:0050661">
    <property type="term" value="F:NADP binding"/>
    <property type="evidence" value="ECO:0007669"/>
    <property type="project" value="InterPro"/>
</dbReference>
<evidence type="ECO:0000313" key="8">
    <source>
        <dbReference type="EMBL" id="SDF12237.1"/>
    </source>
</evidence>
<name>A0A8G2BEN5_9PROT</name>
<protein>
    <recommendedName>
        <fullName evidence="7">Trimethylamine monooxygenase</fullName>
        <ecNumber evidence="6">1.14.13.148</ecNumber>
    </recommendedName>
</protein>
<dbReference type="InterPro" id="IPR050346">
    <property type="entry name" value="FMO-like"/>
</dbReference>
<dbReference type="Proteomes" id="UP000198615">
    <property type="component" value="Unassembled WGS sequence"/>
</dbReference>
<evidence type="ECO:0000313" key="9">
    <source>
        <dbReference type="Proteomes" id="UP000198615"/>
    </source>
</evidence>
<proteinExistence type="inferred from homology"/>
<evidence type="ECO:0000256" key="1">
    <source>
        <dbReference type="ARBA" id="ARBA00009183"/>
    </source>
</evidence>
<dbReference type="InterPro" id="IPR020946">
    <property type="entry name" value="Flavin_mOase-like"/>
</dbReference>
<dbReference type="AlphaFoldDB" id="A0A8G2BEN5"/>
<comment type="caution">
    <text evidence="8">The sequence shown here is derived from an EMBL/GenBank/DDBJ whole genome shotgun (WGS) entry which is preliminary data.</text>
</comment>
<reference evidence="8 9" key="1">
    <citation type="submission" date="2016-10" db="EMBL/GenBank/DDBJ databases">
        <authorList>
            <person name="Varghese N."/>
            <person name="Submissions S."/>
        </authorList>
    </citation>
    <scope>NUCLEOTIDE SEQUENCE [LARGE SCALE GENOMIC DNA]</scope>
    <source>
        <strain evidence="8 9">DSM 18839</strain>
    </source>
</reference>
<dbReference type="PRINTS" id="PR00370">
    <property type="entry name" value="FMOXYGENASE"/>
</dbReference>
<dbReference type="PANTHER" id="PTHR23023">
    <property type="entry name" value="DIMETHYLANILINE MONOOXYGENASE"/>
    <property type="match status" value="1"/>
</dbReference>
<dbReference type="InterPro" id="IPR000960">
    <property type="entry name" value="Flavin_mOase"/>
</dbReference>
<dbReference type="SUPFAM" id="SSF51905">
    <property type="entry name" value="FAD/NAD(P)-binding domain"/>
    <property type="match status" value="2"/>
</dbReference>
<keyword evidence="2" id="KW-0285">Flavoprotein</keyword>
<keyword evidence="9" id="KW-1185">Reference proteome</keyword>
<evidence type="ECO:0000256" key="7">
    <source>
        <dbReference type="ARBA" id="ARBA00035159"/>
    </source>
</evidence>
<sequence length="502" mass="53670">MTATHELPAIAIIGAGPSGLAMVRWLNAKGLKAVVFEAADGLGGQWNPAGAHTATWPGMRTNTSRVMTAFSDMDHPEGTPVYPTREQMHAYLQAYADRFDLAGAIRFGCRVEGLARKEGGWRLDWRTEQGSQSARFERVIVATGRQIKAEVPQILGLDGFSGRLGTRHTSAYDGPADWQDASVLVAGCSISALEIAAELAHHADRVTVAYRRQRYVLPKQIVGVPTDHVMFTRVAALMAEKFPPEAVAEGLKAQVLKVAGNPADWGAQVPHDNVFAAGITQSQGFLPAVSEGRIATRPWIERIEGDTVRFADGSAERVDGLLFGTGYTLSLPFLAPEIAETLQLDPVGMDLFAQTFHPDLPGLAFVGLYELLGPYLPVLELQARWVAETLARPELLPAGEQMAQAIAATPPEFKRPPAVPMNALAVIFARLLGAEPAFGDWPRLERALAVGPLSPASFRLSGPDAQDDAPARTAAAAAAFGHIVSDALTPEEQGMLGALAAE</sequence>
<keyword evidence="5" id="KW-0560">Oxidoreductase</keyword>
<dbReference type="GO" id="GO:0050660">
    <property type="term" value="F:flavin adenine dinucleotide binding"/>
    <property type="evidence" value="ECO:0007669"/>
    <property type="project" value="InterPro"/>
</dbReference>
<evidence type="ECO:0000256" key="4">
    <source>
        <dbReference type="ARBA" id="ARBA00022857"/>
    </source>
</evidence>
<dbReference type="GO" id="GO:0004499">
    <property type="term" value="F:N,N-dimethylaniline monooxygenase activity"/>
    <property type="evidence" value="ECO:0007669"/>
    <property type="project" value="InterPro"/>
</dbReference>
<dbReference type="InterPro" id="IPR036188">
    <property type="entry name" value="FAD/NAD-bd_sf"/>
</dbReference>
<evidence type="ECO:0000256" key="6">
    <source>
        <dbReference type="ARBA" id="ARBA00034528"/>
    </source>
</evidence>
<keyword evidence="3" id="KW-0274">FAD</keyword>
<comment type="similarity">
    <text evidence="1">Belongs to the FMO family.</text>
</comment>
<dbReference type="Gene3D" id="3.50.50.60">
    <property type="entry name" value="FAD/NAD(P)-binding domain"/>
    <property type="match status" value="1"/>
</dbReference>
<accession>A0A8G2BEN5</accession>
<dbReference type="EMBL" id="FNBW01000001">
    <property type="protein sequence ID" value="SDF12237.1"/>
    <property type="molecule type" value="Genomic_DNA"/>
</dbReference>
<evidence type="ECO:0000256" key="3">
    <source>
        <dbReference type="ARBA" id="ARBA00022827"/>
    </source>
</evidence>
<dbReference type="PIRSF" id="PIRSF000332">
    <property type="entry name" value="FMO"/>
    <property type="match status" value="1"/>
</dbReference>
<keyword evidence="4" id="KW-0521">NADP</keyword>
<dbReference type="GO" id="GO:0034899">
    <property type="term" value="F:trimethylamine monooxygenase activity"/>
    <property type="evidence" value="ECO:0007669"/>
    <property type="project" value="UniProtKB-EC"/>
</dbReference>
<gene>
    <name evidence="8" type="ORF">SAMN05660686_00346</name>
</gene>
<evidence type="ECO:0000256" key="2">
    <source>
        <dbReference type="ARBA" id="ARBA00022630"/>
    </source>
</evidence>